<protein>
    <submittedName>
        <fullName evidence="5">4'-phosphopantetheinyl transferase superfamily protein</fullName>
    </submittedName>
</protein>
<organism evidence="5 6">
    <name type="scientific">Pseudomarimonas arenosa</name>
    <dbReference type="NCBI Taxonomy" id="2774145"/>
    <lineage>
        <taxon>Bacteria</taxon>
        <taxon>Pseudomonadati</taxon>
        <taxon>Pseudomonadota</taxon>
        <taxon>Gammaproteobacteria</taxon>
        <taxon>Lysobacterales</taxon>
        <taxon>Lysobacteraceae</taxon>
        <taxon>Pseudomarimonas</taxon>
    </lineage>
</organism>
<reference evidence="5 6" key="1">
    <citation type="submission" date="2020-09" db="EMBL/GenBank/DDBJ databases">
        <title>Pseudoxanthomonas sp. CAU 1598 isolated from sand of Yaerae Beach.</title>
        <authorList>
            <person name="Kim W."/>
        </authorList>
    </citation>
    <scope>NUCLEOTIDE SEQUENCE [LARGE SCALE GENOMIC DNA]</scope>
    <source>
        <strain evidence="5 6">CAU 1598</strain>
    </source>
</reference>
<keyword evidence="6" id="KW-1185">Reference proteome</keyword>
<dbReference type="InterPro" id="IPR050559">
    <property type="entry name" value="P-Pant_transferase_sf"/>
</dbReference>
<dbReference type="EMBL" id="JACYTR010000014">
    <property type="protein sequence ID" value="MBD8525889.1"/>
    <property type="molecule type" value="Genomic_DNA"/>
</dbReference>
<comment type="caution">
    <text evidence="5">The sequence shown here is derived from an EMBL/GenBank/DDBJ whole genome shotgun (WGS) entry which is preliminary data.</text>
</comment>
<dbReference type="AlphaFoldDB" id="A0AAW3ZK40"/>
<name>A0AAW3ZK40_9GAMM</name>
<dbReference type="InterPro" id="IPR055066">
    <property type="entry name" value="AASDHPPT_N"/>
</dbReference>
<dbReference type="Proteomes" id="UP000613768">
    <property type="component" value="Unassembled WGS sequence"/>
</dbReference>
<dbReference type="PANTHER" id="PTHR12215:SF10">
    <property type="entry name" value="L-AMINOADIPATE-SEMIALDEHYDE DEHYDROGENASE-PHOSPHOPANTETHEINYL TRANSFERASE"/>
    <property type="match status" value="1"/>
</dbReference>
<accession>A0AAW3ZK40</accession>
<dbReference type="GO" id="GO:0005829">
    <property type="term" value="C:cytosol"/>
    <property type="evidence" value="ECO:0007669"/>
    <property type="project" value="TreeGrafter"/>
</dbReference>
<evidence type="ECO:0000259" key="3">
    <source>
        <dbReference type="Pfam" id="PF01648"/>
    </source>
</evidence>
<comment type="similarity">
    <text evidence="1">Belongs to the P-Pant transferase superfamily. Gsp/Sfp/HetI/AcpT family.</text>
</comment>
<dbReference type="GO" id="GO:0019878">
    <property type="term" value="P:lysine biosynthetic process via aminoadipic acid"/>
    <property type="evidence" value="ECO:0007669"/>
    <property type="project" value="TreeGrafter"/>
</dbReference>
<feature type="domain" description="4'-phosphopantetheinyl transferase N-terminal" evidence="4">
    <location>
        <begin position="21"/>
        <end position="108"/>
    </location>
</feature>
<evidence type="ECO:0000256" key="2">
    <source>
        <dbReference type="ARBA" id="ARBA00022679"/>
    </source>
</evidence>
<proteinExistence type="inferred from homology"/>
<dbReference type="Gene3D" id="3.90.470.20">
    <property type="entry name" value="4'-phosphopantetheinyl transferase domain"/>
    <property type="match status" value="2"/>
</dbReference>
<dbReference type="InterPro" id="IPR037143">
    <property type="entry name" value="4-PPantetheinyl_Trfase_dom_sf"/>
</dbReference>
<dbReference type="GO" id="GO:0008897">
    <property type="term" value="F:holo-[acyl-carrier-protein] synthase activity"/>
    <property type="evidence" value="ECO:0007669"/>
    <property type="project" value="InterPro"/>
</dbReference>
<dbReference type="SUPFAM" id="SSF56214">
    <property type="entry name" value="4'-phosphopantetheinyl transferase"/>
    <property type="match status" value="2"/>
</dbReference>
<dbReference type="Pfam" id="PF22624">
    <property type="entry name" value="AASDHPPT_N"/>
    <property type="match status" value="1"/>
</dbReference>
<dbReference type="GO" id="GO:0000287">
    <property type="term" value="F:magnesium ion binding"/>
    <property type="evidence" value="ECO:0007669"/>
    <property type="project" value="InterPro"/>
</dbReference>
<evidence type="ECO:0000313" key="5">
    <source>
        <dbReference type="EMBL" id="MBD8525889.1"/>
    </source>
</evidence>
<dbReference type="RefSeq" id="WP_192029312.1">
    <property type="nucleotide sequence ID" value="NZ_JACYTR010000014.1"/>
</dbReference>
<gene>
    <name evidence="5" type="ORF">IFO71_09050</name>
</gene>
<dbReference type="PANTHER" id="PTHR12215">
    <property type="entry name" value="PHOSPHOPANTETHEINE TRANSFERASE"/>
    <property type="match status" value="1"/>
</dbReference>
<evidence type="ECO:0000256" key="1">
    <source>
        <dbReference type="ARBA" id="ARBA00010990"/>
    </source>
</evidence>
<keyword evidence="2 5" id="KW-0808">Transferase</keyword>
<sequence>MLGNNDVHLWTWHYTQFDPATLLAYRSLLTEDERQQIGRFRFENDQIRYLVTRAMLRTTLSRYADLPPSEWRFDYNPYGQPRISSRLPGADWLQFNLSHTKSLIVLAVARHTQLGVDVENFVSRPAPLDIASHFFAADEADQLARLPPEAQQRQFYEYWTLKESYIKARGMGLSIPLDQFWFSFPCQRSLDMQVHAELSDDPTRWLFWSMNPFPEYLLSLCVERISRIPPRLKMMRTAPGTAEPVAMDPVPVRTSRCLSAV</sequence>
<feature type="domain" description="4'-phosphopantetheinyl transferase" evidence="3">
    <location>
        <begin position="114"/>
        <end position="221"/>
    </location>
</feature>
<dbReference type="InterPro" id="IPR008278">
    <property type="entry name" value="4-PPantetheinyl_Trfase_dom"/>
</dbReference>
<evidence type="ECO:0000313" key="6">
    <source>
        <dbReference type="Proteomes" id="UP000613768"/>
    </source>
</evidence>
<evidence type="ECO:0000259" key="4">
    <source>
        <dbReference type="Pfam" id="PF22624"/>
    </source>
</evidence>
<dbReference type="Pfam" id="PF01648">
    <property type="entry name" value="ACPS"/>
    <property type="match status" value="1"/>
</dbReference>